<dbReference type="EMBL" id="NMUH01001695">
    <property type="protein sequence ID" value="MQL94614.1"/>
    <property type="molecule type" value="Genomic_DNA"/>
</dbReference>
<proteinExistence type="predicted"/>
<keyword evidence="3" id="KW-1185">Reference proteome</keyword>
<evidence type="ECO:0000313" key="2">
    <source>
        <dbReference type="EMBL" id="MQL94614.1"/>
    </source>
</evidence>
<dbReference type="GO" id="GO:0005739">
    <property type="term" value="C:mitochondrion"/>
    <property type="evidence" value="ECO:0007669"/>
    <property type="project" value="TreeGrafter"/>
</dbReference>
<evidence type="ECO:0000313" key="3">
    <source>
        <dbReference type="Proteomes" id="UP000652761"/>
    </source>
</evidence>
<organism evidence="2 3">
    <name type="scientific">Colocasia esculenta</name>
    <name type="common">Wild taro</name>
    <name type="synonym">Arum esculentum</name>
    <dbReference type="NCBI Taxonomy" id="4460"/>
    <lineage>
        <taxon>Eukaryota</taxon>
        <taxon>Viridiplantae</taxon>
        <taxon>Streptophyta</taxon>
        <taxon>Embryophyta</taxon>
        <taxon>Tracheophyta</taxon>
        <taxon>Spermatophyta</taxon>
        <taxon>Magnoliopsida</taxon>
        <taxon>Liliopsida</taxon>
        <taxon>Araceae</taxon>
        <taxon>Aroideae</taxon>
        <taxon>Colocasieae</taxon>
        <taxon>Colocasia</taxon>
    </lineage>
</organism>
<keyword evidence="1" id="KW-0812">Transmembrane</keyword>
<sequence>MAKALCWADTEQDLSPRPSLSLSLASLPLLSLALFPAFCAAVRRRRPRDVPHRFCRRLIPPAMASITPDSSTALCAHCGKDVPSSNIDLHFAFCFRNLEKCRICDDMIPKKNMDEHYHNSHAPVDCSLCSQTIERELLDIHRGEKCPQRIVTCEYCEFPLPAVDLSKHQEVCGNRTEYCNMCNQYVRLREWDEHEIRLHYNLDGNAQSSRVETSEREERGVPRRQANNVSRKHMMFTIAVTGAAVLIGSFFLQKSIDSHQAR</sequence>
<reference evidence="2" key="1">
    <citation type="submission" date="2017-07" db="EMBL/GenBank/DDBJ databases">
        <title>Taro Niue Genome Assembly and Annotation.</title>
        <authorList>
            <person name="Atibalentja N."/>
            <person name="Keating K."/>
            <person name="Fields C.J."/>
        </authorList>
    </citation>
    <scope>NUCLEOTIDE SEQUENCE</scope>
    <source>
        <strain evidence="2">Niue_2</strain>
        <tissue evidence="2">Leaf</tissue>
    </source>
</reference>
<dbReference type="InterPro" id="IPR051986">
    <property type="entry name" value="Innate_Immune_Apopt_Reg"/>
</dbReference>
<feature type="transmembrane region" description="Helical" evidence="1">
    <location>
        <begin position="20"/>
        <end position="42"/>
    </location>
</feature>
<dbReference type="AlphaFoldDB" id="A0A843VN77"/>
<name>A0A843VN77_COLES</name>
<dbReference type="Gene3D" id="3.30.40.10">
    <property type="entry name" value="Zinc/RING finger domain, C3HC4 (zinc finger)"/>
    <property type="match status" value="2"/>
</dbReference>
<evidence type="ECO:0000256" key="1">
    <source>
        <dbReference type="SAM" id="Phobius"/>
    </source>
</evidence>
<feature type="transmembrane region" description="Helical" evidence="1">
    <location>
        <begin position="233"/>
        <end position="252"/>
    </location>
</feature>
<dbReference type="PANTHER" id="PTHR16295:SF10">
    <property type="entry name" value="EXPRESSED PROTEIN"/>
    <property type="match status" value="1"/>
</dbReference>
<dbReference type="PANTHER" id="PTHR16295">
    <property type="entry name" value="TRAF-TYPE ZINC FINGER PROTEIN-RELATED"/>
    <property type="match status" value="1"/>
</dbReference>
<dbReference type="OrthoDB" id="193703at2759"/>
<protein>
    <submittedName>
        <fullName evidence="2">Uncharacterized protein</fullName>
    </submittedName>
</protein>
<keyword evidence="1" id="KW-0472">Membrane</keyword>
<gene>
    <name evidence="2" type="ORF">Taro_027264</name>
</gene>
<comment type="caution">
    <text evidence="2">The sequence shown here is derived from an EMBL/GenBank/DDBJ whole genome shotgun (WGS) entry which is preliminary data.</text>
</comment>
<dbReference type="Proteomes" id="UP000652761">
    <property type="component" value="Unassembled WGS sequence"/>
</dbReference>
<accession>A0A843VN77</accession>
<dbReference type="InterPro" id="IPR013083">
    <property type="entry name" value="Znf_RING/FYVE/PHD"/>
</dbReference>
<keyword evidence="1" id="KW-1133">Transmembrane helix</keyword>